<keyword evidence="10" id="KW-1185">Reference proteome</keyword>
<dbReference type="InterPro" id="IPR035500">
    <property type="entry name" value="NHR-like_dom_sf"/>
</dbReference>
<dbReference type="SUPFAM" id="SSF48508">
    <property type="entry name" value="Nuclear receptor ligand-binding domain"/>
    <property type="match status" value="2"/>
</dbReference>
<dbReference type="Gene3D" id="1.10.565.10">
    <property type="entry name" value="Retinoid X Receptor"/>
    <property type="match status" value="2"/>
</dbReference>
<dbReference type="InterPro" id="IPR050234">
    <property type="entry name" value="Nuclear_hormone_rcpt_NR1"/>
</dbReference>
<gene>
    <name evidence="9" type="ORF">OSB1V03_LOCUS6612</name>
</gene>
<keyword evidence="4" id="KW-0805">Transcription regulation</keyword>
<proteinExistence type="predicted"/>
<dbReference type="EMBL" id="CAJPIZ010003637">
    <property type="protein sequence ID" value="CAG2106609.1"/>
    <property type="molecule type" value="Genomic_DNA"/>
</dbReference>
<dbReference type="GO" id="GO:0008270">
    <property type="term" value="F:zinc ion binding"/>
    <property type="evidence" value="ECO:0007669"/>
    <property type="project" value="UniProtKB-KW"/>
</dbReference>
<dbReference type="InterPro" id="IPR000536">
    <property type="entry name" value="Nucl_hrmn_rcpt_lig-bd"/>
</dbReference>
<reference evidence="9" key="1">
    <citation type="submission" date="2020-11" db="EMBL/GenBank/DDBJ databases">
        <authorList>
            <person name="Tran Van P."/>
        </authorList>
    </citation>
    <scope>NUCLEOTIDE SEQUENCE</scope>
</reference>
<evidence type="ECO:0000256" key="6">
    <source>
        <dbReference type="ARBA" id="ARBA00023163"/>
    </source>
</evidence>
<evidence type="ECO:0000256" key="7">
    <source>
        <dbReference type="ARBA" id="ARBA00023170"/>
    </source>
</evidence>
<organism evidence="9">
    <name type="scientific">Medioppia subpectinata</name>
    <dbReference type="NCBI Taxonomy" id="1979941"/>
    <lineage>
        <taxon>Eukaryota</taxon>
        <taxon>Metazoa</taxon>
        <taxon>Ecdysozoa</taxon>
        <taxon>Arthropoda</taxon>
        <taxon>Chelicerata</taxon>
        <taxon>Arachnida</taxon>
        <taxon>Acari</taxon>
        <taxon>Acariformes</taxon>
        <taxon>Sarcoptiformes</taxon>
        <taxon>Oribatida</taxon>
        <taxon>Brachypylina</taxon>
        <taxon>Oppioidea</taxon>
        <taxon>Oppiidae</taxon>
        <taxon>Medioppia</taxon>
    </lineage>
</organism>
<feature type="domain" description="NR LBD" evidence="8">
    <location>
        <begin position="84"/>
        <end position="186"/>
    </location>
</feature>
<dbReference type="OrthoDB" id="6531430at2759"/>
<dbReference type="PANTHER" id="PTHR24082:SF283">
    <property type="entry name" value="NUCLEAR HORMONE RECEPTOR HR96"/>
    <property type="match status" value="1"/>
</dbReference>
<dbReference type="GO" id="GO:0000978">
    <property type="term" value="F:RNA polymerase II cis-regulatory region sequence-specific DNA binding"/>
    <property type="evidence" value="ECO:0007669"/>
    <property type="project" value="TreeGrafter"/>
</dbReference>
<dbReference type="GO" id="GO:0045944">
    <property type="term" value="P:positive regulation of transcription by RNA polymerase II"/>
    <property type="evidence" value="ECO:0007669"/>
    <property type="project" value="TreeGrafter"/>
</dbReference>
<dbReference type="GO" id="GO:0000122">
    <property type="term" value="P:negative regulation of transcription by RNA polymerase II"/>
    <property type="evidence" value="ECO:0007669"/>
    <property type="project" value="TreeGrafter"/>
</dbReference>
<dbReference type="AlphaFoldDB" id="A0A7R9PZM1"/>
<evidence type="ECO:0000259" key="8">
    <source>
        <dbReference type="PROSITE" id="PS51843"/>
    </source>
</evidence>
<dbReference type="GO" id="GO:0030154">
    <property type="term" value="P:cell differentiation"/>
    <property type="evidence" value="ECO:0007669"/>
    <property type="project" value="TreeGrafter"/>
</dbReference>
<evidence type="ECO:0000256" key="5">
    <source>
        <dbReference type="ARBA" id="ARBA00023125"/>
    </source>
</evidence>
<protein>
    <recommendedName>
        <fullName evidence="8">NR LBD domain-containing protein</fullName>
    </recommendedName>
</protein>
<evidence type="ECO:0000256" key="2">
    <source>
        <dbReference type="ARBA" id="ARBA00022771"/>
    </source>
</evidence>
<keyword evidence="7" id="KW-0675">Receptor</keyword>
<keyword evidence="1" id="KW-0479">Metal-binding</keyword>
<name>A0A7R9PZM1_9ACAR</name>
<keyword evidence="2" id="KW-0863">Zinc-finger</keyword>
<keyword evidence="3" id="KW-0862">Zinc</keyword>
<evidence type="ECO:0000256" key="1">
    <source>
        <dbReference type="ARBA" id="ARBA00022723"/>
    </source>
</evidence>
<evidence type="ECO:0000256" key="3">
    <source>
        <dbReference type="ARBA" id="ARBA00022833"/>
    </source>
</evidence>
<evidence type="ECO:0000313" key="10">
    <source>
        <dbReference type="Proteomes" id="UP000759131"/>
    </source>
</evidence>
<accession>A0A7R9PZM1</accession>
<dbReference type="Proteomes" id="UP000759131">
    <property type="component" value="Unassembled WGS sequence"/>
</dbReference>
<evidence type="ECO:0000256" key="4">
    <source>
        <dbReference type="ARBA" id="ARBA00023015"/>
    </source>
</evidence>
<sequence length="186" mass="21309">MVKMCSKINGFNELCEDDKIALLKTACPQLMILLSVILFDFEGQFWTIPIDEEKATILPMSVLKTWSEIVVEIQKKFIGLIFNFNELEINRFKELFNSVAVVRNPTVRSIAYETVNVREALELLLNGANVMFSRMVKMSLKISGFTDLCEDDKIVLLKAACPQLTILQSIIIFNFNGEFWTIPIIY</sequence>
<dbReference type="PROSITE" id="PS51843">
    <property type="entry name" value="NR_LBD"/>
    <property type="match status" value="1"/>
</dbReference>
<dbReference type="PANTHER" id="PTHR24082">
    <property type="entry name" value="NUCLEAR HORMONE RECEPTOR"/>
    <property type="match status" value="1"/>
</dbReference>
<dbReference type="GO" id="GO:0004879">
    <property type="term" value="F:nuclear receptor activity"/>
    <property type="evidence" value="ECO:0007669"/>
    <property type="project" value="TreeGrafter"/>
</dbReference>
<dbReference type="EMBL" id="OC858212">
    <property type="protein sequence ID" value="CAD7626179.1"/>
    <property type="molecule type" value="Genomic_DNA"/>
</dbReference>
<keyword evidence="6" id="KW-0804">Transcription</keyword>
<evidence type="ECO:0000313" key="9">
    <source>
        <dbReference type="EMBL" id="CAD7626179.1"/>
    </source>
</evidence>
<keyword evidence="5" id="KW-0238">DNA-binding</keyword>